<organism evidence="3 4">
    <name type="scientific">Undibacterium pigrum</name>
    <dbReference type="NCBI Taxonomy" id="401470"/>
    <lineage>
        <taxon>Bacteria</taxon>
        <taxon>Pseudomonadati</taxon>
        <taxon>Pseudomonadota</taxon>
        <taxon>Betaproteobacteria</taxon>
        <taxon>Burkholderiales</taxon>
        <taxon>Oxalobacteraceae</taxon>
        <taxon>Undibacterium</taxon>
    </lineage>
</organism>
<proteinExistence type="predicted"/>
<evidence type="ECO:0000313" key="3">
    <source>
        <dbReference type="EMBL" id="PXX39752.1"/>
    </source>
</evidence>
<dbReference type="EMBL" id="QJKB01000010">
    <property type="protein sequence ID" value="PXX39752.1"/>
    <property type="molecule type" value="Genomic_DNA"/>
</dbReference>
<feature type="signal peptide" evidence="2">
    <location>
        <begin position="1"/>
        <end position="27"/>
    </location>
</feature>
<evidence type="ECO:0000313" key="4">
    <source>
        <dbReference type="Proteomes" id="UP000247792"/>
    </source>
</evidence>
<evidence type="ECO:0000256" key="1">
    <source>
        <dbReference type="SAM" id="MobiDB-lite"/>
    </source>
</evidence>
<dbReference type="Proteomes" id="UP000247792">
    <property type="component" value="Unassembled WGS sequence"/>
</dbReference>
<comment type="caution">
    <text evidence="3">The sequence shown here is derived from an EMBL/GenBank/DDBJ whole genome shotgun (WGS) entry which is preliminary data.</text>
</comment>
<accession>A0A318JHM0</accession>
<dbReference type="RefSeq" id="WP_110257409.1">
    <property type="nucleotide sequence ID" value="NZ_QJKB01000010.1"/>
</dbReference>
<protein>
    <submittedName>
        <fullName evidence="3">Uncharacterized protein DUF2242</fullName>
    </submittedName>
</protein>
<reference evidence="3 4" key="1">
    <citation type="submission" date="2018-05" db="EMBL/GenBank/DDBJ databases">
        <title>Genomic Encyclopedia of Type Strains, Phase IV (KMG-IV): sequencing the most valuable type-strain genomes for metagenomic binning, comparative biology and taxonomic classification.</title>
        <authorList>
            <person name="Goeker M."/>
        </authorList>
    </citation>
    <scope>NUCLEOTIDE SEQUENCE [LARGE SCALE GENOMIC DNA]</scope>
    <source>
        <strain evidence="3 4">DSM 19792</strain>
    </source>
</reference>
<feature type="chain" id="PRO_5016270271" evidence="2">
    <location>
        <begin position="28"/>
        <end position="219"/>
    </location>
</feature>
<keyword evidence="2" id="KW-0732">Signal</keyword>
<dbReference type="PROSITE" id="PS51257">
    <property type="entry name" value="PROKAR_LIPOPROTEIN"/>
    <property type="match status" value="1"/>
</dbReference>
<dbReference type="Pfam" id="PF10001">
    <property type="entry name" value="DUF2242"/>
    <property type="match status" value="1"/>
</dbReference>
<gene>
    <name evidence="3" type="ORF">DFR42_110118</name>
</gene>
<dbReference type="InterPro" id="IPR018718">
    <property type="entry name" value="DUF2242"/>
</dbReference>
<sequence>MIHRKLLVPLTLALALLSACTTSSKHAGLQHEEFGATGVFTRSFPGTEKSACEAARRALLSQGYVISDWKPSVLKGRRKYQPEADVHAEIEFNVVCVADSKGSNSTTVFANAVRDRYSLKKSNTSASIGVSAIGSVSLPFGSTDDALVKVASETIPTGQFYEQFFELVDRYLDSVPYVQEVEEEKKAATAPPAPTLPATASQAATSTAPPTESAKKTED</sequence>
<keyword evidence="4" id="KW-1185">Reference proteome</keyword>
<evidence type="ECO:0000256" key="2">
    <source>
        <dbReference type="SAM" id="SignalP"/>
    </source>
</evidence>
<dbReference type="AlphaFoldDB" id="A0A318JHM0"/>
<feature type="region of interest" description="Disordered" evidence="1">
    <location>
        <begin position="182"/>
        <end position="219"/>
    </location>
</feature>
<feature type="compositionally biased region" description="Low complexity" evidence="1">
    <location>
        <begin position="196"/>
        <end position="212"/>
    </location>
</feature>
<name>A0A318JHM0_9BURK</name>
<dbReference type="OrthoDB" id="8588389at2"/>